<comment type="caution">
    <text evidence="1">The sequence shown here is derived from an EMBL/GenBank/DDBJ whole genome shotgun (WGS) entry which is preliminary data.</text>
</comment>
<dbReference type="EMBL" id="CACTIH010004035">
    <property type="protein sequence ID" value="CAA2988930.1"/>
    <property type="molecule type" value="Genomic_DNA"/>
</dbReference>
<accession>A0A8S0SBP5</accession>
<reference evidence="1 2" key="1">
    <citation type="submission" date="2019-12" db="EMBL/GenBank/DDBJ databases">
        <authorList>
            <person name="Alioto T."/>
            <person name="Alioto T."/>
            <person name="Gomez Garrido J."/>
        </authorList>
    </citation>
    <scope>NUCLEOTIDE SEQUENCE [LARGE SCALE GENOMIC DNA]</scope>
</reference>
<name>A0A8S0SBP5_OLEEU</name>
<gene>
    <name evidence="1" type="ORF">OLEA9_A020732</name>
</gene>
<dbReference type="Gramene" id="OE9A020732T1">
    <property type="protein sequence ID" value="OE9A020732C1"/>
    <property type="gene ID" value="OE9A020732"/>
</dbReference>
<organism evidence="1 2">
    <name type="scientific">Olea europaea subsp. europaea</name>
    <dbReference type="NCBI Taxonomy" id="158383"/>
    <lineage>
        <taxon>Eukaryota</taxon>
        <taxon>Viridiplantae</taxon>
        <taxon>Streptophyta</taxon>
        <taxon>Embryophyta</taxon>
        <taxon>Tracheophyta</taxon>
        <taxon>Spermatophyta</taxon>
        <taxon>Magnoliopsida</taxon>
        <taxon>eudicotyledons</taxon>
        <taxon>Gunneridae</taxon>
        <taxon>Pentapetalae</taxon>
        <taxon>asterids</taxon>
        <taxon>lamiids</taxon>
        <taxon>Lamiales</taxon>
        <taxon>Oleaceae</taxon>
        <taxon>Oleeae</taxon>
        <taxon>Olea</taxon>
    </lineage>
</organism>
<protein>
    <submittedName>
        <fullName evidence="1">Uncharacterized protein</fullName>
    </submittedName>
</protein>
<dbReference type="Proteomes" id="UP000594638">
    <property type="component" value="Unassembled WGS sequence"/>
</dbReference>
<proteinExistence type="predicted"/>
<sequence length="148" mass="16194">MALVGKETLHLKEPGSIAPAKQSQNSLGISFTELYHLLKALAQNVKADLPVISELEASTPLKEVPLNQIYAEAVTKGLCRSPHVHTLPRVPICGRIEPRIQGDGIVTCLDVIKKHETQRAMAFTAIDFIPGSTDGMYPFFQFSPPSMK</sequence>
<evidence type="ECO:0000313" key="1">
    <source>
        <dbReference type="EMBL" id="CAA2988930.1"/>
    </source>
</evidence>
<evidence type="ECO:0000313" key="2">
    <source>
        <dbReference type="Proteomes" id="UP000594638"/>
    </source>
</evidence>
<dbReference type="AlphaFoldDB" id="A0A8S0SBP5"/>
<keyword evidence="2" id="KW-1185">Reference proteome</keyword>